<accession>A0ABT2M0P2</accession>
<organism evidence="1 2">
    <name type="scientific">Eubacterium album</name>
    <dbReference type="NCBI Taxonomy" id="2978477"/>
    <lineage>
        <taxon>Bacteria</taxon>
        <taxon>Bacillati</taxon>
        <taxon>Bacillota</taxon>
        <taxon>Clostridia</taxon>
        <taxon>Eubacteriales</taxon>
        <taxon>Eubacteriaceae</taxon>
        <taxon>Eubacterium</taxon>
    </lineage>
</organism>
<dbReference type="RefSeq" id="WP_260978724.1">
    <property type="nucleotide sequence ID" value="NZ_JAODBU010000007.1"/>
</dbReference>
<gene>
    <name evidence="1" type="ORF">N5B56_08380</name>
</gene>
<evidence type="ECO:0000313" key="1">
    <source>
        <dbReference type="EMBL" id="MCT7399096.1"/>
    </source>
</evidence>
<dbReference type="Proteomes" id="UP001431199">
    <property type="component" value="Unassembled WGS sequence"/>
</dbReference>
<name>A0ABT2M0P2_9FIRM</name>
<proteinExistence type="predicted"/>
<dbReference type="PROSITE" id="PS51257">
    <property type="entry name" value="PROKAR_LIPOPROTEIN"/>
    <property type="match status" value="1"/>
</dbReference>
<keyword evidence="2" id="KW-1185">Reference proteome</keyword>
<reference evidence="1" key="1">
    <citation type="submission" date="2022-09" db="EMBL/GenBank/DDBJ databases">
        <title>Eubacterium sp. LFL-14 isolated from human feces.</title>
        <authorList>
            <person name="Liu F."/>
        </authorList>
    </citation>
    <scope>NUCLEOTIDE SEQUENCE</scope>
    <source>
        <strain evidence="1">LFL-14</strain>
    </source>
</reference>
<sequence>MRHKFLVGIMAVTMVGASLSGCVGSSGKQSNEEKTVYGQVSKVYDDEITIKL</sequence>
<dbReference type="EMBL" id="JAODBU010000007">
    <property type="protein sequence ID" value="MCT7399096.1"/>
    <property type="molecule type" value="Genomic_DNA"/>
</dbReference>
<comment type="caution">
    <text evidence="1">The sequence shown here is derived from an EMBL/GenBank/DDBJ whole genome shotgun (WGS) entry which is preliminary data.</text>
</comment>
<evidence type="ECO:0000313" key="2">
    <source>
        <dbReference type="Proteomes" id="UP001431199"/>
    </source>
</evidence>
<protein>
    <submittedName>
        <fullName evidence="1">Uncharacterized protein</fullName>
    </submittedName>
</protein>